<evidence type="ECO:0000259" key="1">
    <source>
        <dbReference type="Pfam" id="PF00534"/>
    </source>
</evidence>
<dbReference type="GO" id="GO:0016757">
    <property type="term" value="F:glycosyltransferase activity"/>
    <property type="evidence" value="ECO:0007669"/>
    <property type="project" value="InterPro"/>
</dbReference>
<name>A0A7X1TIN7_9BURK</name>
<evidence type="ECO:0000313" key="2">
    <source>
        <dbReference type="EMBL" id="MPW20862.1"/>
    </source>
</evidence>
<dbReference type="PANTHER" id="PTHR45947">
    <property type="entry name" value="SULFOQUINOVOSYL TRANSFERASE SQD2"/>
    <property type="match status" value="1"/>
</dbReference>
<proteinExistence type="predicted"/>
<reference evidence="2 3" key="1">
    <citation type="submission" date="2019-10" db="EMBL/GenBank/DDBJ databases">
        <title>Paraburkholderia sp. isolated from nodules of Mimosa pudica from Brazilian Atlantic Forest soils.</title>
        <authorList>
            <person name="Paulitsch F."/>
            <person name="Hungria M."/>
            <person name="Dall'Agnol R."/>
        </authorList>
    </citation>
    <scope>NUCLEOTIDE SEQUENCE [LARGE SCALE GENOMIC DNA]</scope>
    <source>
        <strain evidence="2 3">CNPSo 3157</strain>
    </source>
</reference>
<dbReference type="Proteomes" id="UP000484381">
    <property type="component" value="Unassembled WGS sequence"/>
</dbReference>
<accession>A0A7X1TIN7</accession>
<keyword evidence="2" id="KW-0808">Transferase</keyword>
<protein>
    <submittedName>
        <fullName evidence="2">Glycosyltransferase</fullName>
    </submittedName>
</protein>
<gene>
    <name evidence="2" type="ORF">GCT13_29345</name>
</gene>
<feature type="domain" description="Glycosyl transferase family 1" evidence="1">
    <location>
        <begin position="191"/>
        <end position="352"/>
    </location>
</feature>
<dbReference type="PANTHER" id="PTHR45947:SF3">
    <property type="entry name" value="SULFOQUINOVOSYL TRANSFERASE SQD2"/>
    <property type="match status" value="1"/>
</dbReference>
<dbReference type="SUPFAM" id="SSF53756">
    <property type="entry name" value="UDP-Glycosyltransferase/glycogen phosphorylase"/>
    <property type="match status" value="1"/>
</dbReference>
<dbReference type="InterPro" id="IPR050194">
    <property type="entry name" value="Glycosyltransferase_grp1"/>
</dbReference>
<dbReference type="AlphaFoldDB" id="A0A7X1TIN7"/>
<dbReference type="CDD" id="cd03801">
    <property type="entry name" value="GT4_PimA-like"/>
    <property type="match status" value="1"/>
</dbReference>
<dbReference type="InterPro" id="IPR001296">
    <property type="entry name" value="Glyco_trans_1"/>
</dbReference>
<dbReference type="Gene3D" id="3.40.50.2000">
    <property type="entry name" value="Glycogen Phosphorylase B"/>
    <property type="match status" value="2"/>
</dbReference>
<sequence>MNKKDAERSGCGVSPVVRVLHVGPGWGQRGGIASVLAELAGERERFAAQEILFSFFETHGFQSIKGVLSFLLLDIPRFFVAMCGDVNIVHFHVSVRGSFYRKYMLYLLARLFGKKAAFHLHAGNFERFVVGSSRVIRDAASRFARGADAAVAVSSAIGDEVSRYRGTRDGLYVIGNTARMAQAASHAIPRKANRNTPPYIAFVGRLAEGKGIDDLMKALAILADRGVHVGLKLAGGGDLDRWKRAASAHRVDHSVEFVGWLEGEEKLSLYRNARVFCMPSHFESFGISTLEAMFLGVPVVGTSVGGFLDLVEDERTGYLVSPGDVERLVDRIHILLDNPDLAVRMGAEAAKRACSRYSVEKIADQYVCCYRNVMALPGGKR</sequence>
<dbReference type="RefSeq" id="WP_152764055.1">
    <property type="nucleotide sequence ID" value="NZ_WHNP01000034.1"/>
</dbReference>
<comment type="caution">
    <text evidence="2">The sequence shown here is derived from an EMBL/GenBank/DDBJ whole genome shotgun (WGS) entry which is preliminary data.</text>
</comment>
<organism evidence="2 3">
    <name type="scientific">Paraburkholderia franconis</name>
    <dbReference type="NCBI Taxonomy" id="2654983"/>
    <lineage>
        <taxon>Bacteria</taxon>
        <taxon>Pseudomonadati</taxon>
        <taxon>Pseudomonadota</taxon>
        <taxon>Betaproteobacteria</taxon>
        <taxon>Burkholderiales</taxon>
        <taxon>Burkholderiaceae</taxon>
        <taxon>Paraburkholderia</taxon>
    </lineage>
</organism>
<evidence type="ECO:0000313" key="3">
    <source>
        <dbReference type="Proteomes" id="UP000484381"/>
    </source>
</evidence>
<keyword evidence="3" id="KW-1185">Reference proteome</keyword>
<dbReference type="Pfam" id="PF00534">
    <property type="entry name" value="Glycos_transf_1"/>
    <property type="match status" value="1"/>
</dbReference>
<dbReference type="EMBL" id="WHNP01000034">
    <property type="protein sequence ID" value="MPW20862.1"/>
    <property type="molecule type" value="Genomic_DNA"/>
</dbReference>